<evidence type="ECO:0000313" key="1">
    <source>
        <dbReference type="EMBL" id="CAK6434693.1"/>
    </source>
</evidence>
<sequence length="100" mass="10775">MFPYPAALAGGGSVCVAFPPVLWPPFPFRVTETTAWFLEGGGHALESKVPLAGFSPQVSELPEHCNCLFIISSIPCIAVKDKGKGCRFLFFPCKLLCTGR</sequence>
<organism evidence="1 2">
    <name type="scientific">Pipistrellus nathusii</name>
    <name type="common">Nathusius' pipistrelle</name>
    <dbReference type="NCBI Taxonomy" id="59473"/>
    <lineage>
        <taxon>Eukaryota</taxon>
        <taxon>Metazoa</taxon>
        <taxon>Chordata</taxon>
        <taxon>Craniata</taxon>
        <taxon>Vertebrata</taxon>
        <taxon>Euteleostomi</taxon>
        <taxon>Mammalia</taxon>
        <taxon>Eutheria</taxon>
        <taxon>Laurasiatheria</taxon>
        <taxon>Chiroptera</taxon>
        <taxon>Yangochiroptera</taxon>
        <taxon>Vespertilionidae</taxon>
        <taxon>Pipistrellus</taxon>
    </lineage>
</organism>
<dbReference type="EMBL" id="OY882868">
    <property type="protein sequence ID" value="CAK6434693.1"/>
    <property type="molecule type" value="Genomic_DNA"/>
</dbReference>
<name>A0ABN9ZAU0_PIPNA</name>
<gene>
    <name evidence="1" type="ORF">MPIPNATIZW_LOCUS2999</name>
</gene>
<keyword evidence="2" id="KW-1185">Reference proteome</keyword>
<accession>A0ABN9ZAU0</accession>
<evidence type="ECO:0008006" key="3">
    <source>
        <dbReference type="Google" id="ProtNLM"/>
    </source>
</evidence>
<protein>
    <recommendedName>
        <fullName evidence="3">Secreted protein</fullName>
    </recommendedName>
</protein>
<evidence type="ECO:0000313" key="2">
    <source>
        <dbReference type="Proteomes" id="UP001314169"/>
    </source>
</evidence>
<dbReference type="Proteomes" id="UP001314169">
    <property type="component" value="Chromosome 11"/>
</dbReference>
<reference evidence="1" key="1">
    <citation type="submission" date="2023-12" db="EMBL/GenBank/DDBJ databases">
        <authorList>
            <person name="Brown T."/>
        </authorList>
    </citation>
    <scope>NUCLEOTIDE SEQUENCE</scope>
</reference>
<proteinExistence type="predicted"/>